<gene>
    <name evidence="1" type="ORF">CLV82_2148</name>
</gene>
<dbReference type="RefSeq" id="WP_133644262.1">
    <property type="nucleotide sequence ID" value="NZ_SNYI01000002.1"/>
</dbReference>
<dbReference type="AlphaFoldDB" id="A0A4R6TSJ5"/>
<reference evidence="1 2" key="1">
    <citation type="submission" date="2019-03" db="EMBL/GenBank/DDBJ databases">
        <title>Genomic Encyclopedia of Archaeal and Bacterial Type Strains, Phase II (KMG-II): from individual species to whole genera.</title>
        <authorList>
            <person name="Goeker M."/>
        </authorList>
    </citation>
    <scope>NUCLEOTIDE SEQUENCE [LARGE SCALE GENOMIC DNA]</scope>
    <source>
        <strain evidence="1 2">DSM 18435</strain>
    </source>
</reference>
<evidence type="ECO:0000313" key="2">
    <source>
        <dbReference type="Proteomes" id="UP000295468"/>
    </source>
</evidence>
<dbReference type="InterPro" id="IPR007061">
    <property type="entry name" value="MST-like"/>
</dbReference>
<dbReference type="Proteomes" id="UP000295468">
    <property type="component" value="Unassembled WGS sequence"/>
</dbReference>
<name>A0A4R6TSJ5_9FLAO</name>
<keyword evidence="2" id="KW-1185">Reference proteome</keyword>
<protein>
    <submittedName>
        <fullName evidence="1">Uncharacterized protein DUF1572</fullName>
    </submittedName>
</protein>
<dbReference type="InterPro" id="IPR034660">
    <property type="entry name" value="DinB/YfiT-like"/>
</dbReference>
<dbReference type="OrthoDB" id="893570at2"/>
<dbReference type="Gene3D" id="1.20.120.450">
    <property type="entry name" value="dinb family like domain"/>
    <property type="match status" value="1"/>
</dbReference>
<dbReference type="SUPFAM" id="SSF109854">
    <property type="entry name" value="DinB/YfiT-like putative metalloenzymes"/>
    <property type="match status" value="1"/>
</dbReference>
<proteinExistence type="predicted"/>
<evidence type="ECO:0000313" key="1">
    <source>
        <dbReference type="EMBL" id="TDQ31440.1"/>
    </source>
</evidence>
<accession>A0A4R6TSJ5</accession>
<dbReference type="EMBL" id="SNYI01000002">
    <property type="protein sequence ID" value="TDQ31440.1"/>
    <property type="molecule type" value="Genomic_DNA"/>
</dbReference>
<organism evidence="1 2">
    <name type="scientific">Zeaxanthinibacter enoshimensis</name>
    <dbReference type="NCBI Taxonomy" id="392009"/>
    <lineage>
        <taxon>Bacteria</taxon>
        <taxon>Pseudomonadati</taxon>
        <taxon>Bacteroidota</taxon>
        <taxon>Flavobacteriia</taxon>
        <taxon>Flavobacteriales</taxon>
        <taxon>Flavobacteriaceae</taxon>
        <taxon>Zeaxanthinibacter</taxon>
    </lineage>
</organism>
<sequence>MRMIIEDFKESSCHYLDQGEEKVRKSFDFLDEEDVWKKPNTALNSMGNLLLHLQGNISQYIISSLGKNPDTRQRDEEFQSNPGYSKKKLLEDFSGTVAKAKEIIRNCPEEELLRIRRVQGFELSGTAIVIHVTEHLSYHAGQIAFWTKFLKEQDLGFYKGTNLNRKNE</sequence>
<comment type="caution">
    <text evidence="1">The sequence shown here is derived from an EMBL/GenBank/DDBJ whole genome shotgun (WGS) entry which is preliminary data.</text>
</comment>
<dbReference type="Pfam" id="PF04978">
    <property type="entry name" value="MST"/>
    <property type="match status" value="1"/>
</dbReference>